<evidence type="ECO:0000256" key="2">
    <source>
        <dbReference type="ARBA" id="ARBA00004123"/>
    </source>
</evidence>
<dbReference type="GO" id="GO:0008270">
    <property type="term" value="F:zinc ion binding"/>
    <property type="evidence" value="ECO:0007669"/>
    <property type="project" value="UniProtKB-KW"/>
</dbReference>
<dbReference type="SMR" id="A0A0W0CQ29"/>
<keyword evidence="12 14" id="KW-0539">Nucleus</keyword>
<evidence type="ECO:0000256" key="12">
    <source>
        <dbReference type="ARBA" id="ARBA00023242"/>
    </source>
</evidence>
<keyword evidence="7 14" id="KW-0863">Zinc-finger</keyword>
<evidence type="ECO:0000256" key="1">
    <source>
        <dbReference type="ARBA" id="ARBA00002817"/>
    </source>
</evidence>
<evidence type="ECO:0000313" key="15">
    <source>
        <dbReference type="EMBL" id="KTB01728.1"/>
    </source>
</evidence>
<evidence type="ECO:0000256" key="4">
    <source>
        <dbReference type="ARBA" id="ARBA00021280"/>
    </source>
</evidence>
<dbReference type="AlphaFoldDB" id="A0A0W0CQ29"/>
<organism evidence="15 16">
    <name type="scientific">Candida glabrata</name>
    <name type="common">Yeast</name>
    <name type="synonym">Torulopsis glabrata</name>
    <dbReference type="NCBI Taxonomy" id="5478"/>
    <lineage>
        <taxon>Eukaryota</taxon>
        <taxon>Fungi</taxon>
        <taxon>Dikarya</taxon>
        <taxon>Ascomycota</taxon>
        <taxon>Saccharomycotina</taxon>
        <taxon>Saccharomycetes</taxon>
        <taxon>Saccharomycetales</taxon>
        <taxon>Saccharomycetaceae</taxon>
        <taxon>Nakaseomyces</taxon>
    </lineage>
</organism>
<dbReference type="Proteomes" id="UP000054886">
    <property type="component" value="Unassembled WGS sequence"/>
</dbReference>
<keyword evidence="9 14" id="KW-0805">Transcription regulation</keyword>
<reference evidence="15 16" key="1">
    <citation type="submission" date="2015-10" db="EMBL/GenBank/DDBJ databases">
        <title>Draft genomes sequences of Candida glabrata isolates 1A, 1B, 2A, 2B, 3A and 3B.</title>
        <authorList>
            <person name="Haavelsrud O.E."/>
            <person name="Gaustad P."/>
        </authorList>
    </citation>
    <scope>NUCLEOTIDE SEQUENCE [LARGE SCALE GENOMIC DNA]</scope>
    <source>
        <strain evidence="15">910700640</strain>
    </source>
</reference>
<sequence length="335" mass="37342">MDAIADPNFQQTKLRSTATEDIPSLLTVVLDISPRLWAEFDHRSGEKQSVTTVLKSLIVFLNSHLAFNSANQVAVIAAFSQGIQYLYPRSSDTSEQNAGNSKDLSIISSHMYRRFRNVDETLIEEFYKLYQREESLIDKPVQKSTLSGAMAAALTYTNRLTKEFESISLRSRLLVITCGSSREKDEIFQYIPIMNCIFSATKLKCPIDVIKIGGNKQSTFLQQTTDATNGVYIHLESTNGIIQYLSTAMSIDPSLRQIIVRPTQGSVDFRTSCYLTGKVVAIGYICSVCLCVLSIIPPGNKCPACDSQFDERVIAKLKKKPVVPKSTLKKVKKKV</sequence>
<dbReference type="VEuPathDB" id="FungiDB:GWK60_D01771"/>
<evidence type="ECO:0000256" key="11">
    <source>
        <dbReference type="ARBA" id="ARBA00023204"/>
    </source>
</evidence>
<dbReference type="VEuPathDB" id="FungiDB:CAGL0D01650g"/>
<keyword evidence="8 14" id="KW-0862">Zinc</keyword>
<accession>A0A0W0CQ29</accession>
<comment type="caution">
    <text evidence="15">The sequence shown here is derived from an EMBL/GenBank/DDBJ whole genome shotgun (WGS) entry which is preliminary data.</text>
</comment>
<gene>
    <name evidence="15" type="ORF">AO440_000679</name>
</gene>
<evidence type="ECO:0000256" key="8">
    <source>
        <dbReference type="ARBA" id="ARBA00022833"/>
    </source>
</evidence>
<dbReference type="FunFam" id="3.40.50.410:FF:000093">
    <property type="entry name" value="Transcription initiation factor TFIIH subunit"/>
    <property type="match status" value="1"/>
</dbReference>
<evidence type="ECO:0000256" key="6">
    <source>
        <dbReference type="ARBA" id="ARBA00022763"/>
    </source>
</evidence>
<comment type="function">
    <text evidence="1 14">Component of the general transcription and DNA repair factor IIH (TFIIH) core complex, which is involved in general and transcription-coupled nucleotide excision repair (NER) of damaged DNA and, when complexed to TFIIK, in RNA transcription by RNA polymerase II. In NER, TFIIH acts by opening DNA around the lesion to allow the excision of the damaged oligonucleotide and its replacement by a new DNA fragment. In transcription, TFIIH has an essential role in transcription initiation. When the pre-initiation complex (PIC) has been established, TFIIH is required for promoter opening and promoter escape. Phosphorylation of the C-terminal tail (CTD) of the largest subunit of RNA polymerase II by the kinase module TFIIK controls the initiation of transcription.</text>
</comment>
<evidence type="ECO:0000256" key="3">
    <source>
        <dbReference type="ARBA" id="ARBA00005273"/>
    </source>
</evidence>
<protein>
    <recommendedName>
        <fullName evidence="4 14">General transcription and DNA repair factor IIH subunit TFB4</fullName>
        <shortName evidence="14">TFIIH subunit TFB4</shortName>
    </recommendedName>
    <alternativeName>
        <fullName evidence="13 14">RNA polymerase II transcription factor B subunit 4</fullName>
    </alternativeName>
</protein>
<dbReference type="GO" id="GO:0000112">
    <property type="term" value="C:nucleotide-excision repair factor 3 complex"/>
    <property type="evidence" value="ECO:0007669"/>
    <property type="project" value="EnsemblFungi"/>
</dbReference>
<keyword evidence="11 14" id="KW-0234">DNA repair</keyword>
<name>A0A0W0CQ29_CANGB</name>
<dbReference type="PhylomeDB" id="A0A0W0CQ29"/>
<dbReference type="PANTHER" id="PTHR12831:SF0">
    <property type="entry name" value="GENERAL TRANSCRIPTION FACTOR IIH SUBUNIT 3"/>
    <property type="match status" value="1"/>
</dbReference>
<evidence type="ECO:0000256" key="10">
    <source>
        <dbReference type="ARBA" id="ARBA00023163"/>
    </source>
</evidence>
<dbReference type="OMA" id="QGCDITS"/>
<dbReference type="InterPro" id="IPR004600">
    <property type="entry name" value="TFIIH_Tfb4/GTF2H3"/>
</dbReference>
<proteinExistence type="inferred from homology"/>
<dbReference type="PANTHER" id="PTHR12831">
    <property type="entry name" value="TRANSCRIPTION INITIATION FACTOR IIH TFIIH , POLYPEPTIDE 3-RELATED"/>
    <property type="match status" value="1"/>
</dbReference>
<comment type="subunit">
    <text evidence="14">Component of the 7-subunit TFIIH core complex composed of XPB/SSL2, XPD/RAD3, SSL1, TFB1, TFB2, TFB4 and TFB5, which is active in NER. The core complex associates with the 3-subunit CTD-kinase module TFIIK composed of CCL1, KIN28 and TFB3 to form the 10-subunit holoenzyme (holo-TFIIH) active in transcription.</text>
</comment>
<comment type="similarity">
    <text evidence="3 14">Belongs to the TFB4 family.</text>
</comment>
<dbReference type="VEuPathDB" id="FungiDB:GVI51_D01551"/>
<keyword evidence="6 14" id="KW-0227">DNA damage</keyword>
<dbReference type="Gene3D" id="3.40.50.410">
    <property type="entry name" value="von Willebrand factor, type A domain"/>
    <property type="match status" value="1"/>
</dbReference>
<evidence type="ECO:0000256" key="7">
    <source>
        <dbReference type="ARBA" id="ARBA00022771"/>
    </source>
</evidence>
<dbReference type="VEuPathDB" id="FungiDB:B1J91_D01650g"/>
<dbReference type="GO" id="GO:0006367">
    <property type="term" value="P:transcription initiation at RNA polymerase II promoter"/>
    <property type="evidence" value="ECO:0007669"/>
    <property type="project" value="EnsemblFungi"/>
</dbReference>
<dbReference type="GO" id="GO:0000439">
    <property type="term" value="C:transcription factor TFIIH core complex"/>
    <property type="evidence" value="ECO:0007669"/>
    <property type="project" value="UniProtKB-UniRule"/>
</dbReference>
<comment type="subcellular location">
    <subcellularLocation>
        <location evidence="2 14">Nucleus</location>
    </subcellularLocation>
</comment>
<dbReference type="Pfam" id="PF03850">
    <property type="entry name" value="Tfb4"/>
    <property type="match status" value="1"/>
</dbReference>
<dbReference type="GO" id="GO:0006289">
    <property type="term" value="P:nucleotide-excision repair"/>
    <property type="evidence" value="ECO:0007669"/>
    <property type="project" value="UniProtKB-UniRule"/>
</dbReference>
<dbReference type="GO" id="GO:0005675">
    <property type="term" value="C:transcription factor TFIIH holo complex"/>
    <property type="evidence" value="ECO:0007669"/>
    <property type="project" value="UniProtKB-UniRule"/>
</dbReference>
<evidence type="ECO:0000256" key="9">
    <source>
        <dbReference type="ARBA" id="ARBA00023015"/>
    </source>
</evidence>
<evidence type="ECO:0000256" key="13">
    <source>
        <dbReference type="ARBA" id="ARBA00033341"/>
    </source>
</evidence>
<evidence type="ECO:0000313" key="16">
    <source>
        <dbReference type="Proteomes" id="UP000054886"/>
    </source>
</evidence>
<dbReference type="GO" id="GO:0006355">
    <property type="term" value="P:regulation of DNA-templated transcription"/>
    <property type="evidence" value="ECO:0007669"/>
    <property type="project" value="InterPro"/>
</dbReference>
<dbReference type="EMBL" id="LLZZ01000130">
    <property type="protein sequence ID" value="KTB01728.1"/>
    <property type="molecule type" value="Genomic_DNA"/>
</dbReference>
<keyword evidence="10 14" id="KW-0804">Transcription</keyword>
<dbReference type="InterPro" id="IPR036465">
    <property type="entry name" value="vWFA_dom_sf"/>
</dbReference>
<evidence type="ECO:0000256" key="5">
    <source>
        <dbReference type="ARBA" id="ARBA00022723"/>
    </source>
</evidence>
<evidence type="ECO:0000256" key="14">
    <source>
        <dbReference type="RuleBase" id="RU368090"/>
    </source>
</evidence>
<keyword evidence="5 14" id="KW-0479">Metal-binding</keyword>